<name>A0AA41EAN8_9BURK</name>
<evidence type="ECO:0000313" key="2">
    <source>
        <dbReference type="Proteomes" id="UP000682266"/>
    </source>
</evidence>
<evidence type="ECO:0000313" key="1">
    <source>
        <dbReference type="EMBL" id="MBR8131555.1"/>
    </source>
</evidence>
<dbReference type="AlphaFoldDB" id="A0AA41EAN8"/>
<accession>A0AA41EAN8</accession>
<protein>
    <submittedName>
        <fullName evidence="1">Uncharacterized protein</fullName>
    </submittedName>
</protein>
<reference evidence="1" key="1">
    <citation type="submission" date="2021-04" db="EMBL/GenBank/DDBJ databases">
        <title>A collection of bacterial strains from the Burkholderia cepacia Research Laboratory and Repository.</title>
        <authorList>
            <person name="Lipuma J."/>
            <person name="Spilker T."/>
        </authorList>
    </citation>
    <scope>NUCLEOTIDE SEQUENCE</scope>
    <source>
        <strain evidence="1">AU36012</strain>
    </source>
</reference>
<comment type="caution">
    <text evidence="1">The sequence shown here is derived from an EMBL/GenBank/DDBJ whole genome shotgun (WGS) entry which is preliminary data.</text>
</comment>
<organism evidence="1 2">
    <name type="scientific">Burkholderia ambifaria</name>
    <dbReference type="NCBI Taxonomy" id="152480"/>
    <lineage>
        <taxon>Bacteria</taxon>
        <taxon>Pseudomonadati</taxon>
        <taxon>Pseudomonadota</taxon>
        <taxon>Betaproteobacteria</taxon>
        <taxon>Burkholderiales</taxon>
        <taxon>Burkholderiaceae</taxon>
        <taxon>Burkholderia</taxon>
        <taxon>Burkholderia cepacia complex</taxon>
    </lineage>
</organism>
<dbReference type="EMBL" id="JAGSVG010000021">
    <property type="protein sequence ID" value="MBR8131555.1"/>
    <property type="molecule type" value="Genomic_DNA"/>
</dbReference>
<dbReference type="OMA" id="TTTICMS"/>
<dbReference type="Proteomes" id="UP000682266">
    <property type="component" value="Unassembled WGS sequence"/>
</dbReference>
<sequence>MKLTFAISVVALVLIAGTTTICLSGAVTDRTTEYGSARATFDQMFSFHPKICR</sequence>
<dbReference type="GeneID" id="93089680"/>
<gene>
    <name evidence="1" type="ORF">KDW93_21710</name>
</gene>
<proteinExistence type="predicted"/>
<dbReference type="RefSeq" id="WP_006752735.1">
    <property type="nucleotide sequence ID" value="NZ_CADEPQ010000002.1"/>
</dbReference>